<keyword evidence="2" id="KW-1185">Reference proteome</keyword>
<sequence length="190" mass="21373">MSEVLKFVFKGSRNYVHGTSLFNALEHAAEQRGLPEGKINVSFKKMIHNPLCTLEERMPNTDDSVAAKIISSDGVIIALCINEAADVGITVRQEFDEPEVCRGAVLGENSIVQENPHHQDRIELLVSLCKKMHQAFIDDTKKWVFSRYDGQFPIPSPHKVELRITKQVGTRLTCSDVLVNDKKIGDMYFS</sequence>
<organism evidence="1 2">
    <name type="scientific">Oceanisphaera ostreae</name>
    <dbReference type="NCBI Taxonomy" id="914151"/>
    <lineage>
        <taxon>Bacteria</taxon>
        <taxon>Pseudomonadati</taxon>
        <taxon>Pseudomonadota</taxon>
        <taxon>Gammaproteobacteria</taxon>
        <taxon>Aeromonadales</taxon>
        <taxon>Aeromonadaceae</taxon>
        <taxon>Oceanisphaera</taxon>
    </lineage>
</organism>
<dbReference type="EMBL" id="JBHTJS010000010">
    <property type="protein sequence ID" value="MFD1007297.1"/>
    <property type="molecule type" value="Genomic_DNA"/>
</dbReference>
<proteinExistence type="predicted"/>
<protein>
    <submittedName>
        <fullName evidence="1">Uncharacterized protein</fullName>
    </submittedName>
</protein>
<dbReference type="RefSeq" id="WP_379557223.1">
    <property type="nucleotide sequence ID" value="NZ_JBHTJS010000010.1"/>
</dbReference>
<dbReference type="Proteomes" id="UP001597048">
    <property type="component" value="Unassembled WGS sequence"/>
</dbReference>
<reference evidence="2" key="1">
    <citation type="journal article" date="2019" name="Int. J. Syst. Evol. Microbiol.">
        <title>The Global Catalogue of Microorganisms (GCM) 10K type strain sequencing project: providing services to taxonomists for standard genome sequencing and annotation.</title>
        <authorList>
            <consortium name="The Broad Institute Genomics Platform"/>
            <consortium name="The Broad Institute Genome Sequencing Center for Infectious Disease"/>
            <person name="Wu L."/>
            <person name="Ma J."/>
        </authorList>
    </citation>
    <scope>NUCLEOTIDE SEQUENCE [LARGE SCALE GENOMIC DNA]</scope>
    <source>
        <strain evidence="2">CCUG 60525</strain>
    </source>
</reference>
<name>A0ABW3KHR0_9GAMM</name>
<accession>A0ABW3KHR0</accession>
<gene>
    <name evidence="1" type="ORF">ACFQ1C_03880</name>
</gene>
<comment type="caution">
    <text evidence="1">The sequence shown here is derived from an EMBL/GenBank/DDBJ whole genome shotgun (WGS) entry which is preliminary data.</text>
</comment>
<evidence type="ECO:0000313" key="1">
    <source>
        <dbReference type="EMBL" id="MFD1007297.1"/>
    </source>
</evidence>
<evidence type="ECO:0000313" key="2">
    <source>
        <dbReference type="Proteomes" id="UP001597048"/>
    </source>
</evidence>